<dbReference type="InterPro" id="IPR008984">
    <property type="entry name" value="SMAD_FHA_dom_sf"/>
</dbReference>
<dbReference type="STRING" id="298654.FraEuI1c_0384"/>
<reference evidence="4 5" key="1">
    <citation type="submission" date="2010-10" db="EMBL/GenBank/DDBJ databases">
        <title>Complete sequence of Frankia sp. EuI1c.</title>
        <authorList>
            <consortium name="US DOE Joint Genome Institute"/>
            <person name="Lucas S."/>
            <person name="Copeland A."/>
            <person name="Lapidus A."/>
            <person name="Cheng J.-F."/>
            <person name="Bruce D."/>
            <person name="Goodwin L."/>
            <person name="Pitluck S."/>
            <person name="Chertkov O."/>
            <person name="Detter J.C."/>
            <person name="Han C."/>
            <person name="Tapia R."/>
            <person name="Land M."/>
            <person name="Hauser L."/>
            <person name="Jeffries C."/>
            <person name="Kyrpides N."/>
            <person name="Ivanova N."/>
            <person name="Mikhailova N."/>
            <person name="Beauchemin N."/>
            <person name="Sen A."/>
            <person name="Sur S.A."/>
            <person name="Gtari M."/>
            <person name="Wall L."/>
            <person name="Tisa L."/>
            <person name="Woyke T."/>
        </authorList>
    </citation>
    <scope>NUCLEOTIDE SEQUENCE [LARGE SCALE GENOMIC DNA]</scope>
    <source>
        <strain evidence="5">DSM 45817 / CECT 9037 / EuI1c</strain>
    </source>
</reference>
<dbReference type="InterPro" id="IPR000253">
    <property type="entry name" value="FHA_dom"/>
</dbReference>
<feature type="domain" description="FHA" evidence="3">
    <location>
        <begin position="356"/>
        <end position="415"/>
    </location>
</feature>
<sequence length="444" mass="45914">MSARCPEGHLSQDPDYCDQCGLRITSGQDSYGYRSDDRGAPVGSYGGGSGRGGGGGGTGAGYDPLGIRRGGEPAGRGTPRGGDPYGGEQYDSGFGAGYDDRPARSSYGADSYDQSGYGSPRGGRDGRAAEGFEGREAGGARGGRDDPDAGYGRGGRDGGGRGAPADADGYQSSRGGRDDFGGRGGDQYGRDGGETAYARGGRDDRDGYGGGRGGRDAAAGDGGRGYDSDPLGVADRGGARAAGRYPQCPNCRAYYEPGARFCENCGLDFTTGHMPGAGPAGSGRRQTDPPVDGGYGEPVITGNAANWNGGGGAPVATTWEAVVEAERDYYDSGDDHRVPFPSFYPRRVFPLSGPRLLVGRRSESRGIHPEIDLSGAPEDPGISRAHAVFERQPDGGYALLDPGSTNGTRLNDEPEPIEPHGPVPLQDGDRVYLGAWTRITIRAR</sequence>
<dbReference type="CDD" id="cd00060">
    <property type="entry name" value="FHA"/>
    <property type="match status" value="1"/>
</dbReference>
<dbReference type="Pfam" id="PF00498">
    <property type="entry name" value="FHA"/>
    <property type="match status" value="1"/>
</dbReference>
<gene>
    <name evidence="4" type="ordered locus">FraEuI1c_0384</name>
</gene>
<proteinExistence type="predicted"/>
<keyword evidence="5" id="KW-1185">Reference proteome</keyword>
<evidence type="ECO:0000256" key="1">
    <source>
        <dbReference type="ARBA" id="ARBA00022553"/>
    </source>
</evidence>
<protein>
    <submittedName>
        <fullName evidence="4">Forkhead-associated protein</fullName>
    </submittedName>
</protein>
<feature type="region of interest" description="Disordered" evidence="2">
    <location>
        <begin position="395"/>
        <end position="426"/>
    </location>
</feature>
<organism evidence="4 5">
    <name type="scientific">Pseudofrankia inefficax (strain DSM 45817 / CECT 9037 / DDB 130130 / EuI1c)</name>
    <name type="common">Frankia inefficax</name>
    <dbReference type="NCBI Taxonomy" id="298654"/>
    <lineage>
        <taxon>Bacteria</taxon>
        <taxon>Bacillati</taxon>
        <taxon>Actinomycetota</taxon>
        <taxon>Actinomycetes</taxon>
        <taxon>Frankiales</taxon>
        <taxon>Frankiaceae</taxon>
        <taxon>Pseudofrankia</taxon>
    </lineage>
</organism>
<feature type="region of interest" description="Disordered" evidence="2">
    <location>
        <begin position="1"/>
        <end position="242"/>
    </location>
</feature>
<evidence type="ECO:0000256" key="2">
    <source>
        <dbReference type="SAM" id="MobiDB-lite"/>
    </source>
</evidence>
<dbReference type="OrthoDB" id="5111283at2"/>
<keyword evidence="1" id="KW-0597">Phosphoprotein</keyword>
<dbReference type="HOGENOM" id="CLU_529714_0_0_11"/>
<dbReference type="PROSITE" id="PS50006">
    <property type="entry name" value="FHA_DOMAIN"/>
    <property type="match status" value="1"/>
</dbReference>
<dbReference type="SMART" id="SM00240">
    <property type="entry name" value="FHA"/>
    <property type="match status" value="1"/>
</dbReference>
<dbReference type="eggNOG" id="COG1716">
    <property type="taxonomic scope" value="Bacteria"/>
</dbReference>
<dbReference type="InParanoid" id="E3J8M7"/>
<feature type="compositionally biased region" description="Gly residues" evidence="2">
    <location>
        <begin position="72"/>
        <end position="85"/>
    </location>
</feature>
<dbReference type="RefSeq" id="WP_013421592.1">
    <property type="nucleotide sequence ID" value="NC_014666.1"/>
</dbReference>
<feature type="compositionally biased region" description="Basic and acidic residues" evidence="2">
    <location>
        <begin position="122"/>
        <end position="147"/>
    </location>
</feature>
<evidence type="ECO:0000313" key="5">
    <source>
        <dbReference type="Proteomes" id="UP000002484"/>
    </source>
</evidence>
<name>E3J8M7_PSEI1</name>
<feature type="compositionally biased region" description="Basic and acidic residues" evidence="2">
    <location>
        <begin position="1"/>
        <end position="12"/>
    </location>
</feature>
<evidence type="ECO:0000259" key="3">
    <source>
        <dbReference type="PROSITE" id="PS50006"/>
    </source>
</evidence>
<dbReference type="AlphaFoldDB" id="E3J8M7"/>
<dbReference type="SUPFAM" id="SSF49879">
    <property type="entry name" value="SMAD/FHA domain"/>
    <property type="match status" value="1"/>
</dbReference>
<dbReference type="EMBL" id="CP002299">
    <property type="protein sequence ID" value="ADP78470.1"/>
    <property type="molecule type" value="Genomic_DNA"/>
</dbReference>
<evidence type="ECO:0000313" key="4">
    <source>
        <dbReference type="EMBL" id="ADP78470.1"/>
    </source>
</evidence>
<dbReference type="Gene3D" id="2.60.200.20">
    <property type="match status" value="1"/>
</dbReference>
<dbReference type="Proteomes" id="UP000002484">
    <property type="component" value="Chromosome"/>
</dbReference>
<accession>E3J8M7</accession>
<feature type="compositionally biased region" description="Gly residues" evidence="2">
    <location>
        <begin position="44"/>
        <end position="60"/>
    </location>
</feature>
<dbReference type="KEGG" id="fri:FraEuI1c_0384"/>
<dbReference type="InterPro" id="IPR050923">
    <property type="entry name" value="Cell_Proc_Reg/RNA_Proc"/>
</dbReference>
<dbReference type="PANTHER" id="PTHR23308">
    <property type="entry name" value="NUCLEAR INHIBITOR OF PROTEIN PHOSPHATASE-1"/>
    <property type="match status" value="1"/>
</dbReference>